<comment type="caution">
    <text evidence="1">The sequence shown here is derived from an EMBL/GenBank/DDBJ whole genome shotgun (WGS) entry which is preliminary data.</text>
</comment>
<proteinExistence type="predicted"/>
<dbReference type="Proteomes" id="UP000444174">
    <property type="component" value="Unassembled WGS sequence"/>
</dbReference>
<evidence type="ECO:0008006" key="3">
    <source>
        <dbReference type="Google" id="ProtNLM"/>
    </source>
</evidence>
<dbReference type="PROSITE" id="PS51257">
    <property type="entry name" value="PROKAR_LIPOPROTEIN"/>
    <property type="match status" value="1"/>
</dbReference>
<evidence type="ECO:0000313" key="2">
    <source>
        <dbReference type="Proteomes" id="UP000444174"/>
    </source>
</evidence>
<accession>A0A843YI05</accession>
<keyword evidence="2" id="KW-1185">Reference proteome</keyword>
<dbReference type="AlphaFoldDB" id="A0A843YI05"/>
<evidence type="ECO:0000313" key="1">
    <source>
        <dbReference type="EMBL" id="MQQ08779.1"/>
    </source>
</evidence>
<reference evidence="1 2" key="1">
    <citation type="submission" date="2019-10" db="EMBL/GenBank/DDBJ databases">
        <title>Epibacterium sp. nov., isolated from seawater.</title>
        <authorList>
            <person name="Zhang X."/>
            <person name="Li N."/>
        </authorList>
    </citation>
    <scope>NUCLEOTIDE SEQUENCE [LARGE SCALE GENOMIC DNA]</scope>
    <source>
        <strain evidence="1 2">SM1979</strain>
    </source>
</reference>
<protein>
    <recommendedName>
        <fullName evidence="3">Lipoprotein</fullName>
    </recommendedName>
</protein>
<name>A0A843YI05_9RHOB</name>
<gene>
    <name evidence="1" type="ORF">GFB49_09965</name>
</gene>
<organism evidence="1 2">
    <name type="scientific">Tritonibacter litoralis</name>
    <dbReference type="NCBI Taxonomy" id="2662264"/>
    <lineage>
        <taxon>Bacteria</taxon>
        <taxon>Pseudomonadati</taxon>
        <taxon>Pseudomonadota</taxon>
        <taxon>Alphaproteobacteria</taxon>
        <taxon>Rhodobacterales</taxon>
        <taxon>Paracoccaceae</taxon>
        <taxon>Tritonibacter</taxon>
    </lineage>
</organism>
<sequence length="127" mass="13300">MLKKFTAGIFVSALVLSGCAEKSENVGEAYVSPLAFQSMSCKQIGQEARRVSARASTVAGVQDKNANNDAVATGVALVLFFPAAFFIKGNKENAAELARLKGELTALEQAANAKNCGIEFAEKPANS</sequence>
<dbReference type="EMBL" id="WIBF01000005">
    <property type="protein sequence ID" value="MQQ08779.1"/>
    <property type="molecule type" value="Genomic_DNA"/>
</dbReference>